<sequence>MLNPAVQNRRMQTAPVGGVQNISRPAQNRSHHPLLVNPNEIKVDAFDFVNSVRQHLASLRQMVEIFTVDVANSDLEKHEKHFNELALYYTRLCKYVTSHDASNQHTKMSNDAMKIVLDTAHPMHDKFEKTFDELKPATIFVERTTDAMAVMNEGLAEDKPKWSVKSSQFPEARRLAKSRHSSLKIHESFNMALTTVYNSHSHLHKVKMDIEILRIGHTETIFQVRFGNYVKKDEPVQLKAVIIARFGAYSTLEIGAPHELLWLEDKIHKSRYQVYQEISHHVALRITNSKQDDLIKKQNFRPSSLATILAYVQQYTMCFTTPCYICGMLAALLAAIFHYSILVESKEAFNFPPQPQGESEDDDSMDLYPSESEHLIPPLTYRSIRPEFGVIQPEFVPNPSQQAFTFAPPIMMQTPPPEIMRPLIRVPPTIAPYSEEEEETDYGTATTQKVNNTYEINYCDKCSIGQTFVLKCSSEDQAFDSATTNCNFKNAVKECPEYDHIMHCSIKDTCTENEFACCAEPQTCIHMSKRCDNHPDCADGEDEVNCPSCAKHEFACVKSGHCIDAEKRCDGVADDCRDGSNLDEIGCSRNTTCVGKFMCDVSRSGPSCIDWSYHCDGQKHCQMGEDEMNCKTSDVKYLLCENQKQSVTKDQWCNGKADCADGSDEKLMESHVNFMAKLADVLVEAGHNVTILDSEIRPELFHRTKVAKDFITVHRSPEIAKITIDYKDMATTAWNSAISPHDQTRAMEKIGELSRLQCEFLANGVFESIDLKKHIIVSSTVMMDAPARYAGIYSGWSTSGILSDYGSGIAVSEKMRNAEFHIGWERFFRMQTDSVEKTFAKRHSMKTPFTNLIGKTSAMFVNTHPLLESYKPWARFLYDIGGISVNPPQPLNENFNNVAFRKFLPQNDLINSGKTALFIGHGGQNGLLEASKAGVPIVVIPIFGDQHRNAKSFEEAGMAILVKKTEFKSDAKIKAAIEESLNGQK</sequence>
<comment type="catalytic activity">
    <reaction evidence="12">
        <text>glucuronate acceptor + UDP-alpha-D-glucuronate = acceptor beta-D-glucuronoside + UDP + H(+)</text>
        <dbReference type="Rhea" id="RHEA:21032"/>
        <dbReference type="ChEBI" id="CHEBI:15378"/>
        <dbReference type="ChEBI" id="CHEBI:58052"/>
        <dbReference type="ChEBI" id="CHEBI:58223"/>
        <dbReference type="ChEBI" id="CHEBI:132367"/>
        <dbReference type="ChEBI" id="CHEBI:132368"/>
        <dbReference type="EC" id="2.4.1.17"/>
    </reaction>
</comment>
<keyword evidence="8" id="KW-0805">Transcription regulation</keyword>
<dbReference type="PROSITE" id="PS01209">
    <property type="entry name" value="LDLRA_1"/>
    <property type="match status" value="1"/>
</dbReference>
<accession>A0A2A2JIF5</accession>
<dbReference type="Pfam" id="PF00201">
    <property type="entry name" value="UDPGT"/>
    <property type="match status" value="1"/>
</dbReference>
<dbReference type="EMBL" id="LIAE01010412">
    <property type="protein sequence ID" value="PAV61457.1"/>
    <property type="molecule type" value="Genomic_DNA"/>
</dbReference>
<dbReference type="EC" id="2.4.1.17" evidence="4"/>
<evidence type="ECO:0000256" key="4">
    <source>
        <dbReference type="ARBA" id="ARBA00012544"/>
    </source>
</evidence>
<dbReference type="PROSITE" id="PS50068">
    <property type="entry name" value="LDLRA_2"/>
    <property type="match status" value="3"/>
</dbReference>
<keyword evidence="5" id="KW-0328">Glycosyltransferase</keyword>
<evidence type="ECO:0000313" key="15">
    <source>
        <dbReference type="EMBL" id="PAV61457.1"/>
    </source>
</evidence>
<dbReference type="InterPro" id="IPR050271">
    <property type="entry name" value="UDP-glycosyltransferase"/>
</dbReference>
<dbReference type="Pfam" id="PF11571">
    <property type="entry name" value="Med27"/>
    <property type="match status" value="1"/>
</dbReference>
<comment type="caution">
    <text evidence="15">The sequence shown here is derived from an EMBL/GenBank/DDBJ whole genome shotgun (WGS) entry which is preliminary data.</text>
</comment>
<evidence type="ECO:0000256" key="10">
    <source>
        <dbReference type="ARBA" id="ARBA00023163"/>
    </source>
</evidence>
<keyword evidence="7" id="KW-0732">Signal</keyword>
<evidence type="ECO:0000256" key="8">
    <source>
        <dbReference type="ARBA" id="ARBA00023015"/>
    </source>
</evidence>
<dbReference type="SMART" id="SM00192">
    <property type="entry name" value="LDLa"/>
    <property type="match status" value="4"/>
</dbReference>
<keyword evidence="9 13" id="KW-1015">Disulfide bond</keyword>
<evidence type="ECO:0000256" key="3">
    <source>
        <dbReference type="ARBA" id="ARBA00009995"/>
    </source>
</evidence>
<dbReference type="Proteomes" id="UP000218231">
    <property type="component" value="Unassembled WGS sequence"/>
</dbReference>
<dbReference type="InterPro" id="IPR036055">
    <property type="entry name" value="LDL_receptor-like_sf"/>
</dbReference>
<dbReference type="CDD" id="cd03784">
    <property type="entry name" value="GT1_Gtf-like"/>
    <property type="match status" value="1"/>
</dbReference>
<evidence type="ECO:0000256" key="5">
    <source>
        <dbReference type="ARBA" id="ARBA00022676"/>
    </source>
</evidence>
<keyword evidence="16" id="KW-1185">Reference proteome</keyword>
<dbReference type="PANTHER" id="PTHR48043:SF145">
    <property type="entry name" value="FI06409P-RELATED"/>
    <property type="match status" value="1"/>
</dbReference>
<dbReference type="OrthoDB" id="9990982at2759"/>
<evidence type="ECO:0000256" key="6">
    <source>
        <dbReference type="ARBA" id="ARBA00022679"/>
    </source>
</evidence>
<dbReference type="Gene3D" id="4.10.400.10">
    <property type="entry name" value="Low-density Lipoprotein Receptor"/>
    <property type="match status" value="4"/>
</dbReference>
<dbReference type="SUPFAM" id="SSF57424">
    <property type="entry name" value="LDL receptor-like module"/>
    <property type="match status" value="3"/>
</dbReference>
<evidence type="ECO:0000256" key="13">
    <source>
        <dbReference type="PROSITE-ProRule" id="PRU00124"/>
    </source>
</evidence>
<comment type="subcellular location">
    <subcellularLocation>
        <location evidence="1">Nucleus</location>
    </subcellularLocation>
</comment>
<evidence type="ECO:0000256" key="2">
    <source>
        <dbReference type="ARBA" id="ARBA00008048"/>
    </source>
</evidence>
<dbReference type="InterPro" id="IPR002213">
    <property type="entry name" value="UDP_glucos_trans"/>
</dbReference>
<feature type="compositionally biased region" description="Polar residues" evidence="14">
    <location>
        <begin position="1"/>
        <end position="11"/>
    </location>
</feature>
<proteinExistence type="inferred from homology"/>
<evidence type="ECO:0000256" key="11">
    <source>
        <dbReference type="ARBA" id="ARBA00023242"/>
    </source>
</evidence>
<evidence type="ECO:0000256" key="1">
    <source>
        <dbReference type="ARBA" id="ARBA00004123"/>
    </source>
</evidence>
<organism evidence="15 16">
    <name type="scientific">Diploscapter pachys</name>
    <dbReference type="NCBI Taxonomy" id="2018661"/>
    <lineage>
        <taxon>Eukaryota</taxon>
        <taxon>Metazoa</taxon>
        <taxon>Ecdysozoa</taxon>
        <taxon>Nematoda</taxon>
        <taxon>Chromadorea</taxon>
        <taxon>Rhabditida</taxon>
        <taxon>Rhabditina</taxon>
        <taxon>Rhabditomorpha</taxon>
        <taxon>Rhabditoidea</taxon>
        <taxon>Rhabditidae</taxon>
        <taxon>Diploscapter</taxon>
    </lineage>
</organism>
<keyword evidence="6" id="KW-0808">Transferase</keyword>
<feature type="disulfide bond" evidence="13">
    <location>
        <begin position="615"/>
        <end position="630"/>
    </location>
</feature>
<evidence type="ECO:0000256" key="7">
    <source>
        <dbReference type="ARBA" id="ARBA00022729"/>
    </source>
</evidence>
<evidence type="ECO:0000256" key="12">
    <source>
        <dbReference type="ARBA" id="ARBA00047475"/>
    </source>
</evidence>
<feature type="disulfide bond" evidence="13">
    <location>
        <begin position="531"/>
        <end position="546"/>
    </location>
</feature>
<dbReference type="Gene3D" id="3.40.50.2000">
    <property type="entry name" value="Glycogen Phosphorylase B"/>
    <property type="match status" value="1"/>
</dbReference>
<dbReference type="PANTHER" id="PTHR48043">
    <property type="entry name" value="EG:EG0003.4 PROTEIN-RELATED"/>
    <property type="match status" value="1"/>
</dbReference>
<dbReference type="AlphaFoldDB" id="A0A2A2JIF5"/>
<dbReference type="Pfam" id="PF00057">
    <property type="entry name" value="Ldl_recept_a"/>
    <property type="match status" value="1"/>
</dbReference>
<dbReference type="PRINTS" id="PR00261">
    <property type="entry name" value="LDLRECEPTOR"/>
</dbReference>
<dbReference type="GO" id="GO:0015020">
    <property type="term" value="F:glucuronosyltransferase activity"/>
    <property type="evidence" value="ECO:0007669"/>
    <property type="project" value="UniProtKB-EC"/>
</dbReference>
<keyword evidence="11" id="KW-0539">Nucleus</keyword>
<protein>
    <recommendedName>
        <fullName evidence="4">glucuronosyltransferase</fullName>
        <ecNumber evidence="4">2.4.1.17</ecNumber>
    </recommendedName>
</protein>
<reference evidence="15 16" key="1">
    <citation type="journal article" date="2017" name="Curr. Biol.">
        <title>Genome architecture and evolution of a unichromosomal asexual nematode.</title>
        <authorList>
            <person name="Fradin H."/>
            <person name="Zegar C."/>
            <person name="Gutwein M."/>
            <person name="Lucas J."/>
            <person name="Kovtun M."/>
            <person name="Corcoran D."/>
            <person name="Baugh L.R."/>
            <person name="Kiontke K."/>
            <person name="Gunsalus K."/>
            <person name="Fitch D.H."/>
            <person name="Piano F."/>
        </authorList>
    </citation>
    <scope>NUCLEOTIDE SEQUENCE [LARGE SCALE GENOMIC DNA]</scope>
    <source>
        <strain evidence="15">PF1309</strain>
    </source>
</reference>
<dbReference type="STRING" id="2018661.A0A2A2JIF5"/>
<keyword evidence="10" id="KW-0804">Transcription</keyword>
<comment type="similarity">
    <text evidence="3">Belongs to the UDP-glycosyltransferase family.</text>
</comment>
<dbReference type="CDD" id="cd00112">
    <property type="entry name" value="LDLa"/>
    <property type="match status" value="4"/>
</dbReference>
<feature type="region of interest" description="Disordered" evidence="14">
    <location>
        <begin position="1"/>
        <end position="31"/>
    </location>
</feature>
<name>A0A2A2JIF5_9BILA</name>
<dbReference type="SUPFAM" id="SSF53756">
    <property type="entry name" value="UDP-Glycosyltransferase/glycogen phosphorylase"/>
    <property type="match status" value="1"/>
</dbReference>
<dbReference type="InterPro" id="IPR002172">
    <property type="entry name" value="LDrepeatLR_classA_rpt"/>
</dbReference>
<comment type="caution">
    <text evidence="13">Lacks conserved residue(s) required for the propagation of feature annotation.</text>
</comment>
<dbReference type="InterPro" id="IPR021627">
    <property type="entry name" value="Mediator_Med27"/>
</dbReference>
<gene>
    <name evidence="15" type="ORF">WR25_11309</name>
</gene>
<comment type="similarity">
    <text evidence="2">Belongs to the Mediator complex subunit 27 family.</text>
</comment>
<evidence type="ECO:0000256" key="14">
    <source>
        <dbReference type="SAM" id="MobiDB-lite"/>
    </source>
</evidence>
<dbReference type="GO" id="GO:0016592">
    <property type="term" value="C:mediator complex"/>
    <property type="evidence" value="ECO:0007669"/>
    <property type="project" value="InterPro"/>
</dbReference>
<evidence type="ECO:0000256" key="9">
    <source>
        <dbReference type="ARBA" id="ARBA00023157"/>
    </source>
</evidence>
<dbReference type="InterPro" id="IPR023415">
    <property type="entry name" value="LDLR_class-A_CS"/>
</dbReference>
<evidence type="ECO:0000313" key="16">
    <source>
        <dbReference type="Proteomes" id="UP000218231"/>
    </source>
</evidence>